<evidence type="ECO:0000259" key="1">
    <source>
        <dbReference type="Pfam" id="PF04991"/>
    </source>
</evidence>
<proteinExistence type="predicted"/>
<dbReference type="eggNOG" id="COG3475">
    <property type="taxonomic scope" value="Bacteria"/>
</dbReference>
<reference evidence="2 4" key="1">
    <citation type="submission" date="2013-02" db="EMBL/GenBank/DDBJ databases">
        <title>The Genome Sequence of Enterococcus gilvus ATCC BAA-350.</title>
        <authorList>
            <consortium name="The Broad Institute Genome Sequencing Platform"/>
            <consortium name="The Broad Institute Genome Sequencing Center for Infectious Disease"/>
            <person name="Earl A.M."/>
            <person name="Gilmore M.S."/>
            <person name="Lebreton F."/>
            <person name="Walker B."/>
            <person name="Young S.K."/>
            <person name="Zeng Q."/>
            <person name="Gargeya S."/>
            <person name="Fitzgerald M."/>
            <person name="Haas B."/>
            <person name="Abouelleil A."/>
            <person name="Alvarado L."/>
            <person name="Arachchi H.M."/>
            <person name="Berlin A.M."/>
            <person name="Chapman S.B."/>
            <person name="Dewar J."/>
            <person name="Goldberg J."/>
            <person name="Griggs A."/>
            <person name="Gujja S."/>
            <person name="Hansen M."/>
            <person name="Howarth C."/>
            <person name="Imamovic A."/>
            <person name="Larimer J."/>
            <person name="McCowan C."/>
            <person name="Murphy C."/>
            <person name="Neiman D."/>
            <person name="Pearson M."/>
            <person name="Priest M."/>
            <person name="Roberts A."/>
            <person name="Saif S."/>
            <person name="Shea T."/>
            <person name="Sisk P."/>
            <person name="Sykes S."/>
            <person name="Wortman J."/>
            <person name="Nusbaum C."/>
            <person name="Birren B."/>
        </authorList>
    </citation>
    <scope>NUCLEOTIDE SEQUENCE [LARGE SCALE GENOMIC DNA]</scope>
    <source>
        <strain evidence="2 4">ATCC BAA-350</strain>
    </source>
</reference>
<protein>
    <recommendedName>
        <fullName evidence="1">LicD/FKTN/FKRP nucleotidyltransferase domain-containing protein</fullName>
    </recommendedName>
</protein>
<dbReference type="GO" id="GO:0009100">
    <property type="term" value="P:glycoprotein metabolic process"/>
    <property type="evidence" value="ECO:0007669"/>
    <property type="project" value="UniProtKB-ARBA"/>
</dbReference>
<accession>R2VHM2</accession>
<dbReference type="PATRIC" id="fig|1158614.3.peg.1337"/>
<dbReference type="Proteomes" id="UP000013750">
    <property type="component" value="Unassembled WGS sequence"/>
</dbReference>
<gene>
    <name evidence="3" type="ORF">I592_02642</name>
    <name evidence="2" type="ORF">UKC_01325</name>
</gene>
<evidence type="ECO:0000313" key="5">
    <source>
        <dbReference type="Proteomes" id="UP000014160"/>
    </source>
</evidence>
<dbReference type="InterPro" id="IPR052942">
    <property type="entry name" value="LPS_cholinephosphotransferase"/>
</dbReference>
<feature type="domain" description="LicD/FKTN/FKRP nucleotidyltransferase" evidence="1">
    <location>
        <begin position="25"/>
        <end position="254"/>
    </location>
</feature>
<dbReference type="EMBL" id="AJDQ01000006">
    <property type="protein sequence ID" value="EOI57111.1"/>
    <property type="molecule type" value="Genomic_DNA"/>
</dbReference>
<evidence type="ECO:0000313" key="2">
    <source>
        <dbReference type="EMBL" id="EOI57111.1"/>
    </source>
</evidence>
<dbReference type="RefSeq" id="WP_010779744.1">
    <property type="nucleotide sequence ID" value="NZ_ASWH01000001.1"/>
</dbReference>
<dbReference type="OrthoDB" id="9786100at2"/>
<dbReference type="AlphaFoldDB" id="R2VHM2"/>
<dbReference type="HOGENOM" id="CLU_075543_0_0_9"/>
<evidence type="ECO:0000313" key="4">
    <source>
        <dbReference type="Proteomes" id="UP000013750"/>
    </source>
</evidence>
<dbReference type="Proteomes" id="UP000014160">
    <property type="component" value="Unassembled WGS sequence"/>
</dbReference>
<reference evidence="3 5" key="2">
    <citation type="submission" date="2013-03" db="EMBL/GenBank/DDBJ databases">
        <title>The Genome Sequence of Enterococcus gilvus ATCC BAA-350 (PacBio/Illumina hybrid assembly).</title>
        <authorList>
            <consortium name="The Broad Institute Genomics Platform"/>
            <consortium name="The Broad Institute Genome Sequencing Center for Infectious Disease"/>
            <person name="Earl A."/>
            <person name="Russ C."/>
            <person name="Gilmore M."/>
            <person name="Surin D."/>
            <person name="Walker B."/>
            <person name="Young S."/>
            <person name="Zeng Q."/>
            <person name="Gargeya S."/>
            <person name="Fitzgerald M."/>
            <person name="Haas B."/>
            <person name="Abouelleil A."/>
            <person name="Allen A.W."/>
            <person name="Alvarado L."/>
            <person name="Arachchi H.M."/>
            <person name="Berlin A.M."/>
            <person name="Chapman S.B."/>
            <person name="Gainer-Dewar J."/>
            <person name="Goldberg J."/>
            <person name="Griggs A."/>
            <person name="Gujja S."/>
            <person name="Hansen M."/>
            <person name="Howarth C."/>
            <person name="Imamovic A."/>
            <person name="Ireland A."/>
            <person name="Larimer J."/>
            <person name="McCowan C."/>
            <person name="Murphy C."/>
            <person name="Pearson M."/>
            <person name="Poon T.W."/>
            <person name="Priest M."/>
            <person name="Roberts A."/>
            <person name="Saif S."/>
            <person name="Shea T."/>
            <person name="Sisk P."/>
            <person name="Sykes S."/>
            <person name="Wortman J."/>
            <person name="Nusbaum C."/>
            <person name="Birren B."/>
        </authorList>
    </citation>
    <scope>NUCLEOTIDE SEQUENCE [LARGE SCALE GENOMIC DNA]</scope>
    <source>
        <strain evidence="3 5">ATCC BAA-350</strain>
    </source>
</reference>
<dbReference type="InterPro" id="IPR007074">
    <property type="entry name" value="LicD/FKTN/FKRP_NTP_transf"/>
</dbReference>
<sequence>MEDKSKLRELQLLELEALFELRQFCKKNNMDFFLRGGSVMGAVKYKGFVPWDDDADVAIPRKDYDDLIELASNREWSKKFNILSYKTNPEIHCYFPRVLLKEEIRIKMDLPKNNNLGLTVVDILPLDGTPNSKFVRNLYFFQIYIYRALAGVWTMGNNETVNMHSSKNKFILKFLKLIGINKLYTQVGIYEKLDKVYKKNSIENSKYIGTITGSLYKKEILLKEWWGNGKEVMFEDQKFLIPSNYDEYLKQLYGDNYLTYTPNSEEQFNKKHIK</sequence>
<evidence type="ECO:0000313" key="3">
    <source>
        <dbReference type="EMBL" id="EOW83315.1"/>
    </source>
</evidence>
<dbReference type="EMBL" id="ASWH01000001">
    <property type="protein sequence ID" value="EOW83315.1"/>
    <property type="molecule type" value="Genomic_DNA"/>
</dbReference>
<comment type="caution">
    <text evidence="2">The sequence shown here is derived from an EMBL/GenBank/DDBJ whole genome shotgun (WGS) entry which is preliminary data.</text>
</comment>
<organism evidence="2 4">
    <name type="scientific">Enterococcus gilvus ATCC BAA-350</name>
    <dbReference type="NCBI Taxonomy" id="1158614"/>
    <lineage>
        <taxon>Bacteria</taxon>
        <taxon>Bacillati</taxon>
        <taxon>Bacillota</taxon>
        <taxon>Bacilli</taxon>
        <taxon>Lactobacillales</taxon>
        <taxon>Enterococcaceae</taxon>
        <taxon>Enterococcus</taxon>
    </lineage>
</organism>
<dbReference type="PANTHER" id="PTHR43404:SF2">
    <property type="entry name" value="LIPOPOLYSACCHARIDE CHOLINEPHOSPHOTRANSFERASE LICD"/>
    <property type="match status" value="1"/>
</dbReference>
<dbReference type="Pfam" id="PF04991">
    <property type="entry name" value="LicD"/>
    <property type="match status" value="1"/>
</dbReference>
<dbReference type="PANTHER" id="PTHR43404">
    <property type="entry name" value="LIPOPOLYSACCHARIDE CHOLINEPHOSPHOTRANSFERASE LICD"/>
    <property type="match status" value="1"/>
</dbReference>
<name>R2VHM2_9ENTE</name>
<keyword evidence="5" id="KW-1185">Reference proteome</keyword>